<keyword evidence="1" id="KW-0175">Coiled coil</keyword>
<organism evidence="2 3">
    <name type="scientific">Stylosanthes scabra</name>
    <dbReference type="NCBI Taxonomy" id="79078"/>
    <lineage>
        <taxon>Eukaryota</taxon>
        <taxon>Viridiplantae</taxon>
        <taxon>Streptophyta</taxon>
        <taxon>Embryophyta</taxon>
        <taxon>Tracheophyta</taxon>
        <taxon>Spermatophyta</taxon>
        <taxon>Magnoliopsida</taxon>
        <taxon>eudicotyledons</taxon>
        <taxon>Gunneridae</taxon>
        <taxon>Pentapetalae</taxon>
        <taxon>rosids</taxon>
        <taxon>fabids</taxon>
        <taxon>Fabales</taxon>
        <taxon>Fabaceae</taxon>
        <taxon>Papilionoideae</taxon>
        <taxon>50 kb inversion clade</taxon>
        <taxon>dalbergioids sensu lato</taxon>
        <taxon>Dalbergieae</taxon>
        <taxon>Pterocarpus clade</taxon>
        <taxon>Stylosanthes</taxon>
    </lineage>
</organism>
<sequence length="119" mass="13848">MKKRCLRYAEVLPAASSKLEVLKKKEKELETELASIRQKIAENTERREKLEKPFIKSQAAKKELDEKLSKVISDKHEKQKTLEVSKQAEIEESRAFEKALEGKTKLKLIFEQLLAEYSD</sequence>
<dbReference type="Proteomes" id="UP001341840">
    <property type="component" value="Unassembled WGS sequence"/>
</dbReference>
<accession>A0ABU6SI14</accession>
<evidence type="ECO:0000313" key="2">
    <source>
        <dbReference type="EMBL" id="MED6135897.1"/>
    </source>
</evidence>
<protein>
    <submittedName>
        <fullName evidence="2">Uncharacterized protein</fullName>
    </submittedName>
</protein>
<gene>
    <name evidence="2" type="ORF">PIB30_050990</name>
</gene>
<reference evidence="2 3" key="1">
    <citation type="journal article" date="2023" name="Plants (Basel)">
        <title>Bridging the Gap: Combining Genomics and Transcriptomics Approaches to Understand Stylosanthes scabra, an Orphan Legume from the Brazilian Caatinga.</title>
        <authorList>
            <person name="Ferreira-Neto J.R.C."/>
            <person name="da Silva M.D."/>
            <person name="Binneck E."/>
            <person name="de Melo N.F."/>
            <person name="da Silva R.H."/>
            <person name="de Melo A.L.T.M."/>
            <person name="Pandolfi V."/>
            <person name="Bustamante F.O."/>
            <person name="Brasileiro-Vidal A.C."/>
            <person name="Benko-Iseppon A.M."/>
        </authorList>
    </citation>
    <scope>NUCLEOTIDE SEQUENCE [LARGE SCALE GENOMIC DNA]</scope>
    <source>
        <tissue evidence="2">Leaves</tissue>
    </source>
</reference>
<evidence type="ECO:0000256" key="1">
    <source>
        <dbReference type="SAM" id="Coils"/>
    </source>
</evidence>
<evidence type="ECO:0000313" key="3">
    <source>
        <dbReference type="Proteomes" id="UP001341840"/>
    </source>
</evidence>
<comment type="caution">
    <text evidence="2">The sequence shown here is derived from an EMBL/GenBank/DDBJ whole genome shotgun (WGS) entry which is preliminary data.</text>
</comment>
<keyword evidence="3" id="KW-1185">Reference proteome</keyword>
<feature type="coiled-coil region" evidence="1">
    <location>
        <begin position="12"/>
        <end position="46"/>
    </location>
</feature>
<name>A0ABU6SI14_9FABA</name>
<proteinExistence type="predicted"/>
<dbReference type="EMBL" id="JASCZI010060771">
    <property type="protein sequence ID" value="MED6135897.1"/>
    <property type="molecule type" value="Genomic_DNA"/>
</dbReference>